<dbReference type="Proteomes" id="UP000193920">
    <property type="component" value="Unassembled WGS sequence"/>
</dbReference>
<feature type="compositionally biased region" description="Low complexity" evidence="1">
    <location>
        <begin position="329"/>
        <end position="343"/>
    </location>
</feature>
<gene>
    <name evidence="2" type="ORF">LY90DRAFT_665661</name>
</gene>
<protein>
    <submittedName>
        <fullName evidence="2">Uncharacterized protein</fullName>
    </submittedName>
</protein>
<sequence length="574" mass="67268">MFNDKSQVNGKFLFNSLDKKRKQPDSNVLNESSVALLSITQQYHNHLKELDDELKAIHKEEAEIHDNFRKRLSQNQKRLAEFKNSESKKRESYASEFMKNIEELNRKYKNQLHDKTVCKKCYNQVVLKSNCCIGCQEPVCKQCQDDRMIWGCRHFHTSKLNTSNASMDIDKNENNKMLVSNRNIHNTQINISNEVCCKECIRSLLPKRCEKCFKRLCDKNKNHRLCTVCSHYNNNNQNDSLLCDACKEDIRQYQNSLHNKDKDKILRYSFINDTFLFNDCGNPSCKESLCKNCMEKEGATCQKCGKVYCSNCQKNNIIKIVMDSKKDNNNTNNNANNNNENENISSLNDSHHRKSYKEFNKYKSNKNNKIKFNSNLNYDTMNICPLPKDKIQNIDYNFNLNKDLKQNDKSNNLSTGEIIFFNEKENIPLRKNNTKKKVREVEAKLNSHSRHKSYSKIMKVRRELKAYQQGLTFTNININKNNHQLNIKDSGNSNNNNNIDDNYEKEKNPFQQSNEMISFEQVKDEKNINNKNIESSNYSEINVEDEFKNLRTDNDNKNITIKPLEKALSNVSLE</sequence>
<feature type="region of interest" description="Disordered" evidence="1">
    <location>
        <begin position="325"/>
        <end position="350"/>
    </location>
</feature>
<comment type="caution">
    <text evidence="2">The sequence shown here is derived from an EMBL/GenBank/DDBJ whole genome shotgun (WGS) entry which is preliminary data.</text>
</comment>
<dbReference type="AlphaFoldDB" id="A0A1Y2EYH1"/>
<dbReference type="EMBL" id="MCOG01000023">
    <property type="protein sequence ID" value="ORY76156.1"/>
    <property type="molecule type" value="Genomic_DNA"/>
</dbReference>
<proteinExistence type="predicted"/>
<evidence type="ECO:0000256" key="1">
    <source>
        <dbReference type="SAM" id="MobiDB-lite"/>
    </source>
</evidence>
<organism evidence="2 3">
    <name type="scientific">Neocallimastix californiae</name>
    <dbReference type="NCBI Taxonomy" id="1754190"/>
    <lineage>
        <taxon>Eukaryota</taxon>
        <taxon>Fungi</taxon>
        <taxon>Fungi incertae sedis</taxon>
        <taxon>Chytridiomycota</taxon>
        <taxon>Chytridiomycota incertae sedis</taxon>
        <taxon>Neocallimastigomycetes</taxon>
        <taxon>Neocallimastigales</taxon>
        <taxon>Neocallimastigaceae</taxon>
        <taxon>Neocallimastix</taxon>
    </lineage>
</organism>
<feature type="region of interest" description="Disordered" evidence="1">
    <location>
        <begin position="485"/>
        <end position="504"/>
    </location>
</feature>
<evidence type="ECO:0000313" key="2">
    <source>
        <dbReference type="EMBL" id="ORY76156.1"/>
    </source>
</evidence>
<keyword evidence="3" id="KW-1185">Reference proteome</keyword>
<dbReference type="OrthoDB" id="10510684at2759"/>
<accession>A0A1Y2EYH1</accession>
<feature type="compositionally biased region" description="Low complexity" evidence="1">
    <location>
        <begin position="485"/>
        <end position="500"/>
    </location>
</feature>
<evidence type="ECO:0000313" key="3">
    <source>
        <dbReference type="Proteomes" id="UP000193920"/>
    </source>
</evidence>
<name>A0A1Y2EYH1_9FUNG</name>
<reference evidence="2 3" key="1">
    <citation type="submission" date="2016-08" db="EMBL/GenBank/DDBJ databases">
        <title>A Parts List for Fungal Cellulosomes Revealed by Comparative Genomics.</title>
        <authorList>
            <consortium name="DOE Joint Genome Institute"/>
            <person name="Haitjema C.H."/>
            <person name="Gilmore S.P."/>
            <person name="Henske J.K."/>
            <person name="Solomon K.V."/>
            <person name="De Groot R."/>
            <person name="Kuo A."/>
            <person name="Mondo S.J."/>
            <person name="Salamov A.A."/>
            <person name="Labutti K."/>
            <person name="Zhao Z."/>
            <person name="Chiniquy J."/>
            <person name="Barry K."/>
            <person name="Brewer H.M."/>
            <person name="Purvine S.O."/>
            <person name="Wright A.T."/>
            <person name="Boxma B."/>
            <person name="Van Alen T."/>
            <person name="Hackstein J.H."/>
            <person name="Baker S.E."/>
            <person name="Grigoriev I.V."/>
            <person name="O'Malley M.A."/>
        </authorList>
    </citation>
    <scope>NUCLEOTIDE SEQUENCE [LARGE SCALE GENOMIC DNA]</scope>
    <source>
        <strain evidence="2 3">G1</strain>
    </source>
</reference>